<sequence length="424" mass="43651">MPTVLDRARAVAAHSPSRLRSLGALAVAGLLLLGLVGGITLDNRATAARDLATRSEPLSLDAQELYRSLADADATAASGFLAGGIEPALLRERYDADIARAMASLSDATAVGGADAAGFAQVARDIPVYTGLVETARTNNRQGQPVGAAYLREASGLMQNSMLPAVNRGYTAQNASAAADGDRATGFPWWLVIVLVLVGAGLYLGQRDLARRTRRVFNQGLVAATLAVALAFGWAVIGLGAEAVHLSTARSEGSDPVLALSAIRLAALQARADESLTLVARGTGDSYEADFARQVAFIGGRGGFDRTAELTRHLPVSGLVGEARTAFNSWLGAHAKVRELDKAGNYPDAVQTAIGSAPTSAASAFTVLDARLGAAIERSQATFATEAARARGSVAGVGVGFGLLCALGAAAAAWGVGQRVKEYR</sequence>
<evidence type="ECO:0000256" key="1">
    <source>
        <dbReference type="SAM" id="Phobius"/>
    </source>
</evidence>
<keyword evidence="1" id="KW-1133">Transmembrane helix</keyword>
<dbReference type="EMBL" id="JADOUF010000001">
    <property type="protein sequence ID" value="MBG6135265.1"/>
    <property type="molecule type" value="Genomic_DNA"/>
</dbReference>
<proteinExistence type="predicted"/>
<keyword evidence="2" id="KW-0449">Lipoprotein</keyword>
<evidence type="ECO:0000313" key="3">
    <source>
        <dbReference type="Proteomes" id="UP000622552"/>
    </source>
</evidence>
<name>A0A8J7G9G0_9ACTN</name>
<organism evidence="2 3">
    <name type="scientific">Longispora fulva</name>
    <dbReference type="NCBI Taxonomy" id="619741"/>
    <lineage>
        <taxon>Bacteria</taxon>
        <taxon>Bacillati</taxon>
        <taxon>Actinomycetota</taxon>
        <taxon>Actinomycetes</taxon>
        <taxon>Micromonosporales</taxon>
        <taxon>Micromonosporaceae</taxon>
        <taxon>Longispora</taxon>
    </lineage>
</organism>
<keyword evidence="3" id="KW-1185">Reference proteome</keyword>
<feature type="transmembrane region" description="Helical" evidence="1">
    <location>
        <begin position="394"/>
        <end position="416"/>
    </location>
</feature>
<evidence type="ECO:0000313" key="2">
    <source>
        <dbReference type="EMBL" id="MBG6135265.1"/>
    </source>
</evidence>
<accession>A0A8J7G9G0</accession>
<protein>
    <submittedName>
        <fullName evidence="2">Outer membrane murein-binding lipoprotein Lpp</fullName>
    </submittedName>
</protein>
<keyword evidence="1" id="KW-0472">Membrane</keyword>
<gene>
    <name evidence="2" type="ORF">IW245_001459</name>
</gene>
<dbReference type="AlphaFoldDB" id="A0A8J7G9G0"/>
<feature type="transmembrane region" description="Helical" evidence="1">
    <location>
        <begin position="187"/>
        <end position="204"/>
    </location>
</feature>
<feature type="transmembrane region" description="Helical" evidence="1">
    <location>
        <begin position="216"/>
        <end position="237"/>
    </location>
</feature>
<dbReference type="RefSeq" id="WP_197002401.1">
    <property type="nucleotide sequence ID" value="NZ_BONS01000003.1"/>
</dbReference>
<keyword evidence="1" id="KW-0812">Transmembrane</keyword>
<dbReference type="Proteomes" id="UP000622552">
    <property type="component" value="Unassembled WGS sequence"/>
</dbReference>
<reference evidence="2" key="1">
    <citation type="submission" date="2020-11" db="EMBL/GenBank/DDBJ databases">
        <title>Sequencing the genomes of 1000 actinobacteria strains.</title>
        <authorList>
            <person name="Klenk H.-P."/>
        </authorList>
    </citation>
    <scope>NUCLEOTIDE SEQUENCE</scope>
    <source>
        <strain evidence="2">DSM 45356</strain>
    </source>
</reference>
<comment type="caution">
    <text evidence="2">The sequence shown here is derived from an EMBL/GenBank/DDBJ whole genome shotgun (WGS) entry which is preliminary data.</text>
</comment>